<dbReference type="OrthoDB" id="9799872at2"/>
<name>A0A177N7D5_9GAMM</name>
<protein>
    <recommendedName>
        <fullName evidence="3">Methyltransferase</fullName>
    </recommendedName>
</protein>
<evidence type="ECO:0000313" key="1">
    <source>
        <dbReference type="EMBL" id="OAI13867.1"/>
    </source>
</evidence>
<evidence type="ECO:0008006" key="3">
    <source>
        <dbReference type="Google" id="ProtNLM"/>
    </source>
</evidence>
<organism evidence="1 2">
    <name type="scientific">Methylomonas koyamae</name>
    <dbReference type="NCBI Taxonomy" id="702114"/>
    <lineage>
        <taxon>Bacteria</taxon>
        <taxon>Pseudomonadati</taxon>
        <taxon>Pseudomonadota</taxon>
        <taxon>Gammaproteobacteria</taxon>
        <taxon>Methylococcales</taxon>
        <taxon>Methylococcaceae</taxon>
        <taxon>Methylomonas</taxon>
    </lineage>
</organism>
<dbReference type="Gene3D" id="3.40.50.150">
    <property type="entry name" value="Vaccinia Virus protein VP39"/>
    <property type="match status" value="1"/>
</dbReference>
<reference evidence="1 2" key="1">
    <citation type="submission" date="2016-03" db="EMBL/GenBank/DDBJ databases">
        <authorList>
            <person name="Ploux O."/>
        </authorList>
    </citation>
    <scope>NUCLEOTIDE SEQUENCE [LARGE SCALE GENOMIC DNA]</scope>
    <source>
        <strain evidence="1 2">R-45378</strain>
    </source>
</reference>
<dbReference type="RefSeq" id="WP_064041304.1">
    <property type="nucleotide sequence ID" value="NZ_LUUJ01000095.1"/>
</dbReference>
<gene>
    <name evidence="1" type="ORF">A1507_16415</name>
</gene>
<dbReference type="EMBL" id="LUUJ01000095">
    <property type="protein sequence ID" value="OAI13867.1"/>
    <property type="molecule type" value="Genomic_DNA"/>
</dbReference>
<accession>A0A177N7D5</accession>
<evidence type="ECO:0000313" key="2">
    <source>
        <dbReference type="Proteomes" id="UP000077857"/>
    </source>
</evidence>
<dbReference type="Proteomes" id="UP000077857">
    <property type="component" value="Unassembled WGS sequence"/>
</dbReference>
<proteinExistence type="predicted"/>
<sequence>MSVKTKFKDWLYTNYPGSKQKVENFFADAPLLRKLLRVGFTPTFQGWGMSTFTHTPWGSATDLGDIEQAFNETCSQLTELVKSDGFKLTQFKPAERLSMLNSLMWRHYIVFWSATFAAKYAPRGTHNFVECGVCDGLTSFFALNAAARGGSDWGAYLYDAWEAMRGDLLLDSEKGNQGEYAYLNVDVTRANLTMFGERVRFNKGYIPESFAGSENPEAIVWMHIDLNSATPTIAALDFFWPRMVSGGVVLFDDYAWPGYEDTRNLILQWLKGKDGTLLPLPTGQALIFKR</sequence>
<dbReference type="AlphaFoldDB" id="A0A177N7D5"/>
<dbReference type="InterPro" id="IPR029063">
    <property type="entry name" value="SAM-dependent_MTases_sf"/>
</dbReference>
<comment type="caution">
    <text evidence="1">The sequence shown here is derived from an EMBL/GenBank/DDBJ whole genome shotgun (WGS) entry which is preliminary data.</text>
</comment>
<dbReference type="Pfam" id="PF13578">
    <property type="entry name" value="Methyltransf_24"/>
    <property type="match status" value="1"/>
</dbReference>